<evidence type="ECO:0000313" key="2">
    <source>
        <dbReference type="EMBL" id="GJS75361.1"/>
    </source>
</evidence>
<comment type="caution">
    <text evidence="2">The sequence shown here is derived from an EMBL/GenBank/DDBJ whole genome shotgun (WGS) entry which is preliminary data.</text>
</comment>
<dbReference type="PANTHER" id="PTHR33067">
    <property type="entry name" value="RNA-DIRECTED DNA POLYMERASE-RELATED"/>
    <property type="match status" value="1"/>
</dbReference>
<dbReference type="Proteomes" id="UP001151760">
    <property type="component" value="Unassembled WGS sequence"/>
</dbReference>
<keyword evidence="2" id="KW-0695">RNA-directed DNA polymerase</keyword>
<protein>
    <submittedName>
        <fullName evidence="2">Reverse transcriptase domain-containing protein</fullName>
    </submittedName>
</protein>
<keyword evidence="2" id="KW-0808">Transferase</keyword>
<reference evidence="2" key="2">
    <citation type="submission" date="2022-01" db="EMBL/GenBank/DDBJ databases">
        <authorList>
            <person name="Yamashiro T."/>
            <person name="Shiraishi A."/>
            <person name="Satake H."/>
            <person name="Nakayama K."/>
        </authorList>
    </citation>
    <scope>NUCLEOTIDE SEQUENCE</scope>
</reference>
<reference evidence="2" key="1">
    <citation type="journal article" date="2022" name="Int. J. Mol. Sci.">
        <title>Draft Genome of Tanacetum Coccineum: Genomic Comparison of Closely Related Tanacetum-Family Plants.</title>
        <authorList>
            <person name="Yamashiro T."/>
            <person name="Shiraishi A."/>
            <person name="Nakayama K."/>
            <person name="Satake H."/>
        </authorList>
    </citation>
    <scope>NUCLEOTIDE SEQUENCE</scope>
</reference>
<dbReference type="Gene3D" id="2.40.70.10">
    <property type="entry name" value="Acid Proteases"/>
    <property type="match status" value="1"/>
</dbReference>
<dbReference type="InterPro" id="IPR005162">
    <property type="entry name" value="Retrotrans_gag_dom"/>
</dbReference>
<dbReference type="Pfam" id="PF03732">
    <property type="entry name" value="Retrotrans_gag"/>
    <property type="match status" value="1"/>
</dbReference>
<accession>A0ABQ4YEH1</accession>
<dbReference type="PANTHER" id="PTHR33067:SF9">
    <property type="entry name" value="RNA-DIRECTED DNA POLYMERASE"/>
    <property type="match status" value="1"/>
</dbReference>
<feature type="domain" description="Retrotransposon gag" evidence="1">
    <location>
        <begin position="196"/>
        <end position="273"/>
    </location>
</feature>
<gene>
    <name evidence="2" type="ORF">Tco_0725242</name>
</gene>
<proteinExistence type="predicted"/>
<name>A0ABQ4YEH1_9ASTR</name>
<dbReference type="InterPro" id="IPR021109">
    <property type="entry name" value="Peptidase_aspartic_dom_sf"/>
</dbReference>
<evidence type="ECO:0000313" key="3">
    <source>
        <dbReference type="Proteomes" id="UP001151760"/>
    </source>
</evidence>
<dbReference type="EMBL" id="BQNB010010298">
    <property type="protein sequence ID" value="GJS75361.1"/>
    <property type="molecule type" value="Genomic_DNA"/>
</dbReference>
<sequence length="417" mass="47554">MPYSTYMRLTDERPIETDIRLLLAGHSNIYPLGIAEDVLVEVAEHVFPVDFVILDIKENKKRPFILGTPFLTTAKATIKFDTGTITLRSEKSKVIFDEKKLGNVIDETEEFHSIKETIHLKTRELSIRQFSTSTTSVTFLILLKIFSQWMLNPCGLLTVLSHISDWCSPGSAITIPETANEFAIKDTENEAVRLMMFPLSLTGEAKTWLDELNEGTIETWDELRTAFISRFFPPSSFRPTPQRNPSFSLTENESLTDAWLRMKEMLQNCHGHNLSYLPQTLAKTKKTKSSLKKTVAFADEGNSNSDTDKIMARMDAMTLKIDAQYKELQTHSKKLNPILMKMIYLCPMKRKLNSCKLFRKTVSVDAIEEILGGKIFPTSLLDECSKDSSIPSKQPLLRRNLWLEFDEFMAMTADETP</sequence>
<evidence type="ECO:0000259" key="1">
    <source>
        <dbReference type="Pfam" id="PF03732"/>
    </source>
</evidence>
<organism evidence="2 3">
    <name type="scientific">Tanacetum coccineum</name>
    <dbReference type="NCBI Taxonomy" id="301880"/>
    <lineage>
        <taxon>Eukaryota</taxon>
        <taxon>Viridiplantae</taxon>
        <taxon>Streptophyta</taxon>
        <taxon>Embryophyta</taxon>
        <taxon>Tracheophyta</taxon>
        <taxon>Spermatophyta</taxon>
        <taxon>Magnoliopsida</taxon>
        <taxon>eudicotyledons</taxon>
        <taxon>Gunneridae</taxon>
        <taxon>Pentapetalae</taxon>
        <taxon>asterids</taxon>
        <taxon>campanulids</taxon>
        <taxon>Asterales</taxon>
        <taxon>Asteraceae</taxon>
        <taxon>Asteroideae</taxon>
        <taxon>Anthemideae</taxon>
        <taxon>Anthemidinae</taxon>
        <taxon>Tanacetum</taxon>
    </lineage>
</organism>
<keyword evidence="3" id="KW-1185">Reference proteome</keyword>
<dbReference type="GO" id="GO:0003964">
    <property type="term" value="F:RNA-directed DNA polymerase activity"/>
    <property type="evidence" value="ECO:0007669"/>
    <property type="project" value="UniProtKB-KW"/>
</dbReference>
<keyword evidence="2" id="KW-0548">Nucleotidyltransferase</keyword>